<dbReference type="RefSeq" id="WP_132279512.1">
    <property type="nucleotide sequence ID" value="NZ_JAOBST010000019.1"/>
</dbReference>
<reference evidence="1 2" key="1">
    <citation type="journal article" date="2016" name="Nat. Microbiol.">
        <title>The Mouse Intestinal Bacterial Collection (miBC) provides host-specific insight into cultured diversity and functional potential of the gut microbiota.</title>
        <authorList>
            <person name="Lagkouvardos I."/>
            <person name="Pukall R."/>
            <person name="Abt B."/>
            <person name="Foesel B.U."/>
            <person name="Meier-Kolthoff J.P."/>
            <person name="Kumar N."/>
            <person name="Bresciani A."/>
            <person name="Martinez I."/>
            <person name="Just S."/>
            <person name="Ziegler C."/>
            <person name="Brugiroux S."/>
            <person name="Garzetti D."/>
            <person name="Wenning M."/>
            <person name="Bui T.P."/>
            <person name="Wang J."/>
            <person name="Hugenholtz F."/>
            <person name="Plugge C.M."/>
            <person name="Peterson D.A."/>
            <person name="Hornef M.W."/>
            <person name="Baines J.F."/>
            <person name="Smidt H."/>
            <person name="Walter J."/>
            <person name="Kristiansen K."/>
            <person name="Nielsen H.B."/>
            <person name="Haller D."/>
            <person name="Overmann J."/>
            <person name="Stecher B."/>
            <person name="Clavel T."/>
        </authorList>
    </citation>
    <scope>NUCLEOTIDE SEQUENCE [LARGE SCALE GENOMIC DNA]</scope>
    <source>
        <strain evidence="1 2">DSM 28560</strain>
    </source>
</reference>
<keyword evidence="2" id="KW-1185">Reference proteome</keyword>
<accession>A0A4R4FBN0</accession>
<comment type="caution">
    <text evidence="1">The sequence shown here is derived from an EMBL/GenBank/DDBJ whole genome shotgun (WGS) entry which is preliminary data.</text>
</comment>
<dbReference type="Proteomes" id="UP000295710">
    <property type="component" value="Unassembled WGS sequence"/>
</dbReference>
<evidence type="ECO:0000313" key="2">
    <source>
        <dbReference type="Proteomes" id="UP000295710"/>
    </source>
</evidence>
<name>A0A4R4FBN0_9FIRM</name>
<gene>
    <name evidence="1" type="ORF">E1963_14790</name>
</gene>
<dbReference type="AlphaFoldDB" id="A0A4R4FBN0"/>
<dbReference type="Gene3D" id="3.40.630.30">
    <property type="match status" value="1"/>
</dbReference>
<sequence length="272" mass="30692">MMKRYHACHCPFAKESILAEETVSAELCYCSLGHVMNFSEAFLNRKLEGKVVRSVLNGDMTCEYEITIPEDIMAQYVTPQESQTVIANYYRYYKAFCLSGIIEMHEGAVDWITPKKGKTGPSLAFHVQLSNDHCQEELQELIAGIKEKTVPNRWIITPDAQPGNIRALLKANGFQDLTENAEQPEPGMLLKASDFTPCSPDENPDVVCREVQTREDFSTWVDVVNTALHGWEMIDAENYYTCIKQKNMRFYLAEIDGKAVSTAATIQTGEPD</sequence>
<protein>
    <submittedName>
        <fullName evidence="1">Uncharacterized protein</fullName>
    </submittedName>
</protein>
<dbReference type="EMBL" id="SMMX01000014">
    <property type="protein sequence ID" value="TDA20877.1"/>
    <property type="molecule type" value="Genomic_DNA"/>
</dbReference>
<organism evidence="1 2">
    <name type="scientific">Extibacter muris</name>
    <dbReference type="NCBI Taxonomy" id="1796622"/>
    <lineage>
        <taxon>Bacteria</taxon>
        <taxon>Bacillati</taxon>
        <taxon>Bacillota</taxon>
        <taxon>Clostridia</taxon>
        <taxon>Lachnospirales</taxon>
        <taxon>Lachnospiraceae</taxon>
        <taxon>Extibacter</taxon>
    </lineage>
</organism>
<evidence type="ECO:0000313" key="1">
    <source>
        <dbReference type="EMBL" id="TDA20877.1"/>
    </source>
</evidence>
<proteinExistence type="predicted"/>